<dbReference type="Ensembl" id="ENSPKIT00000018315.1">
    <property type="protein sequence ID" value="ENSPKIP00000037352.1"/>
    <property type="gene ID" value="ENSPKIG00000015569.1"/>
</dbReference>
<evidence type="ECO:0000313" key="8">
    <source>
        <dbReference type="Ensembl" id="ENSPKIP00000037352.1"/>
    </source>
</evidence>
<organism evidence="8 9">
    <name type="scientific">Paramormyrops kingsleyae</name>
    <dbReference type="NCBI Taxonomy" id="1676925"/>
    <lineage>
        <taxon>Eukaryota</taxon>
        <taxon>Metazoa</taxon>
        <taxon>Chordata</taxon>
        <taxon>Craniata</taxon>
        <taxon>Vertebrata</taxon>
        <taxon>Euteleostomi</taxon>
        <taxon>Actinopterygii</taxon>
        <taxon>Neopterygii</taxon>
        <taxon>Teleostei</taxon>
        <taxon>Osteoglossocephala</taxon>
        <taxon>Osteoglossomorpha</taxon>
        <taxon>Osteoglossiformes</taxon>
        <taxon>Mormyridae</taxon>
        <taxon>Paramormyrops</taxon>
    </lineage>
</organism>
<evidence type="ECO:0000256" key="7">
    <source>
        <dbReference type="ARBA" id="ARBA00023273"/>
    </source>
</evidence>
<evidence type="ECO:0000313" key="9">
    <source>
        <dbReference type="Proteomes" id="UP000261540"/>
    </source>
</evidence>
<comment type="similarity">
    <text evidence="3">Belongs to the CFAP300 family.</text>
</comment>
<keyword evidence="6" id="KW-0206">Cytoskeleton</keyword>
<evidence type="ECO:0000256" key="5">
    <source>
        <dbReference type="ARBA" id="ARBA00022490"/>
    </source>
</evidence>
<dbReference type="PANTHER" id="PTHR31078">
    <property type="entry name" value="CILIA- AND FLAGELLA-ASSOCIATED PROTEIN 300"/>
    <property type="match status" value="1"/>
</dbReference>
<proteinExistence type="inferred from homology"/>
<dbReference type="AlphaFoldDB" id="A0A3B3T2M4"/>
<comment type="subcellular location">
    <subcellularLocation>
        <location evidence="2">Cytoplasm</location>
        <location evidence="2">Cytoskeleton</location>
        <location evidence="2">Cilium axoneme</location>
    </subcellularLocation>
</comment>
<dbReference type="InterPro" id="IPR029416">
    <property type="entry name" value="CFAP300"/>
</dbReference>
<dbReference type="OrthoDB" id="10259249at2759"/>
<dbReference type="GO" id="GO:0005930">
    <property type="term" value="C:axoneme"/>
    <property type="evidence" value="ECO:0007669"/>
    <property type="project" value="UniProtKB-SubCell"/>
</dbReference>
<evidence type="ECO:0000256" key="4">
    <source>
        <dbReference type="ARBA" id="ARBA00022174"/>
    </source>
</evidence>
<name>A0A3B3T2M4_9TELE</name>
<dbReference type="Proteomes" id="UP000261540">
    <property type="component" value="Unplaced"/>
</dbReference>
<dbReference type="GeneTree" id="ENSGT00510000047559"/>
<keyword evidence="5" id="KW-0963">Cytoplasm</keyword>
<evidence type="ECO:0000256" key="2">
    <source>
        <dbReference type="ARBA" id="ARBA00004430"/>
    </source>
</evidence>
<accession>A0A3B3T2M4</accession>
<dbReference type="STRING" id="1676925.ENSPKIP00000037352"/>
<reference evidence="8" key="2">
    <citation type="submission" date="2025-09" db="UniProtKB">
        <authorList>
            <consortium name="Ensembl"/>
        </authorList>
    </citation>
    <scope>IDENTIFICATION</scope>
</reference>
<reference evidence="8" key="1">
    <citation type="submission" date="2025-08" db="UniProtKB">
        <authorList>
            <consortium name="Ensembl"/>
        </authorList>
    </citation>
    <scope>IDENTIFICATION</scope>
</reference>
<dbReference type="GeneID" id="111838005"/>
<sequence>MVTYFPSNMAVGEQALKQQFTFSLLPSKVFAFTQDRQTTEFFMKWSMLGRISAQAFTFDQLFHPYRKHDFVSDFFRDPNVISNLKVIDPLELWKPFERDVASVNVEIIPCTKVSMDIFDPLYNSGILHPNGHIVKCLHEHYTDFDELKKMLLIEDSENYEIISLENRVEFLFRLFKHICLGGELCQYEDVIGPYIETTRLIYKDLVSVRKDPDTKEITVVSTVLKVTACDQSGLCYPSRTREEQNFVYLIVDPLKRHVHVLYHSFGVGLFKT</sequence>
<keyword evidence="7" id="KW-0966">Cell projection</keyword>
<protein>
    <recommendedName>
        <fullName evidence="4">Cilia- and flagella-associated protein 300</fullName>
    </recommendedName>
</protein>
<dbReference type="PANTHER" id="PTHR31078:SF1">
    <property type="entry name" value="CILIA- AND FLAGELLA-ASSOCIATED PROTEIN 300"/>
    <property type="match status" value="1"/>
</dbReference>
<comment type="function">
    <text evidence="1">Cilium- and flagellum-specific protein that plays a role in axonemal structure organization and motility. May play a role in outer and inner dynein arm assembly.</text>
</comment>
<dbReference type="RefSeq" id="XP_023656310.1">
    <property type="nucleotide sequence ID" value="XM_023800542.2"/>
</dbReference>
<evidence type="ECO:0000256" key="3">
    <source>
        <dbReference type="ARBA" id="ARBA00009205"/>
    </source>
</evidence>
<dbReference type="Pfam" id="PF14926">
    <property type="entry name" value="CFAP300"/>
    <property type="match status" value="1"/>
</dbReference>
<keyword evidence="9" id="KW-1185">Reference proteome</keyword>
<evidence type="ECO:0000256" key="1">
    <source>
        <dbReference type="ARBA" id="ARBA00002404"/>
    </source>
</evidence>
<evidence type="ECO:0000256" key="6">
    <source>
        <dbReference type="ARBA" id="ARBA00023212"/>
    </source>
</evidence>